<feature type="binding site" evidence="16">
    <location>
        <position position="584"/>
    </location>
    <ligand>
        <name>[4Fe-4S] cluster</name>
        <dbReference type="ChEBI" id="CHEBI:49883"/>
        <label>1</label>
    </ligand>
</feature>
<dbReference type="KEGG" id="iis:EYM_02665"/>
<keyword evidence="5 15" id="KW-0813">Transport</keyword>
<dbReference type="InterPro" id="IPR017721">
    <property type="entry name" value="IorA"/>
</dbReference>
<feature type="domain" description="4Fe-4S ferredoxin-type" evidence="17">
    <location>
        <begin position="599"/>
        <end position="628"/>
    </location>
</feature>
<keyword evidence="11 15" id="KW-0411">Iron-sulfur</keyword>
<dbReference type="GeneID" id="30679929"/>
<evidence type="ECO:0000313" key="19">
    <source>
        <dbReference type="Proteomes" id="UP000060778"/>
    </source>
</evidence>
<feature type="binding site" evidence="16">
    <location>
        <position position="611"/>
    </location>
    <ligand>
        <name>[4Fe-4S] cluster</name>
        <dbReference type="ChEBI" id="CHEBI:49883"/>
        <label>2</label>
    </ligand>
</feature>
<proteinExistence type="predicted"/>
<dbReference type="InterPro" id="IPR017896">
    <property type="entry name" value="4Fe4S_Fe-S-bd"/>
</dbReference>
<dbReference type="EC" id="1.2.7.8" evidence="15"/>
<dbReference type="PIRSF" id="PIRSF006439">
    <property type="entry name" value="Indolepyruvate_ferr_oxidored"/>
    <property type="match status" value="1"/>
</dbReference>
<keyword evidence="19" id="KW-1185">Reference proteome</keyword>
<comment type="catalytic activity">
    <reaction evidence="14">
        <text>a 2-oxocarboxylate + 2 oxidized [2Fe-2S]-[ferredoxin] + CoA = an acyl-CoA + 2 reduced [2Fe-2S]-[ferredoxin] + CO2 + H(+)</text>
        <dbReference type="Rhea" id="RHEA:42316"/>
        <dbReference type="Rhea" id="RHEA-COMP:10000"/>
        <dbReference type="Rhea" id="RHEA-COMP:10001"/>
        <dbReference type="ChEBI" id="CHEBI:15378"/>
        <dbReference type="ChEBI" id="CHEBI:16526"/>
        <dbReference type="ChEBI" id="CHEBI:33737"/>
        <dbReference type="ChEBI" id="CHEBI:33738"/>
        <dbReference type="ChEBI" id="CHEBI:35179"/>
        <dbReference type="ChEBI" id="CHEBI:57287"/>
        <dbReference type="ChEBI" id="CHEBI:58342"/>
        <dbReference type="EC" id="1.2.7.11"/>
    </reaction>
</comment>
<dbReference type="GO" id="GO:0051539">
    <property type="term" value="F:4 iron, 4 sulfur cluster binding"/>
    <property type="evidence" value="ECO:0007669"/>
    <property type="project" value="UniProtKB-UniRule"/>
</dbReference>
<feature type="binding site" evidence="16">
    <location>
        <position position="618"/>
    </location>
    <ligand>
        <name>[4Fe-4S] cluster</name>
        <dbReference type="ChEBI" id="CHEBI:49883"/>
        <label>1</label>
    </ligand>
</feature>
<protein>
    <recommendedName>
        <fullName evidence="4 15">Indolepyruvate oxidoreductase subunit IorA</fullName>
        <shortName evidence="15">IOR</shortName>
        <ecNumber evidence="15">1.2.7.8</ecNumber>
    </recommendedName>
    <alternativeName>
        <fullName evidence="12 15">Indolepyruvate ferredoxin oxidoreductase subunit alpha</fullName>
    </alternativeName>
</protein>
<dbReference type="PROSITE" id="PS00198">
    <property type="entry name" value="4FE4S_FER_1"/>
    <property type="match status" value="1"/>
</dbReference>
<evidence type="ECO:0000256" key="1">
    <source>
        <dbReference type="ARBA" id="ARBA00002995"/>
    </source>
</evidence>
<evidence type="ECO:0000256" key="4">
    <source>
        <dbReference type="ARBA" id="ARBA00017710"/>
    </source>
</evidence>
<accession>A0A0U3F667</accession>
<dbReference type="SUPFAM" id="SSF54862">
    <property type="entry name" value="4Fe-4S ferredoxins"/>
    <property type="match status" value="1"/>
</dbReference>
<dbReference type="Pfam" id="PF01855">
    <property type="entry name" value="POR_N"/>
    <property type="match status" value="1"/>
</dbReference>
<dbReference type="STRING" id="940295.EYM_02665"/>
<comment type="function">
    <text evidence="1 15">Catalyzes the ferredoxin-dependent oxidative decarboxylation of arylpyruvates.</text>
</comment>
<evidence type="ECO:0000256" key="14">
    <source>
        <dbReference type="ARBA" id="ARBA00048893"/>
    </source>
</evidence>
<evidence type="ECO:0000256" key="9">
    <source>
        <dbReference type="ARBA" id="ARBA00023002"/>
    </source>
</evidence>
<dbReference type="EMBL" id="CP006867">
    <property type="protein sequence ID" value="ALU11576.1"/>
    <property type="molecule type" value="Genomic_DNA"/>
</dbReference>
<feature type="binding site" evidence="16">
    <location>
        <position position="590"/>
    </location>
    <ligand>
        <name>[4Fe-4S] cluster</name>
        <dbReference type="ChEBI" id="CHEBI:49883"/>
        <label>2</label>
    </ligand>
</feature>
<keyword evidence="18" id="KW-0670">Pyruvate</keyword>
<dbReference type="CDD" id="cd02008">
    <property type="entry name" value="TPP_IOR_alpha"/>
    <property type="match status" value="1"/>
</dbReference>
<dbReference type="Pfam" id="PF02775">
    <property type="entry name" value="TPP_enzyme_C"/>
    <property type="match status" value="1"/>
</dbReference>
<comment type="catalytic activity">
    <reaction evidence="13 15">
        <text>indole-3-pyruvate + 2 oxidized [2Fe-2S]-[ferredoxin] + CoA = (indol-3-yl)acetyl-CoA + 2 reduced [2Fe-2S]-[ferredoxin] + CO2 + H(+)</text>
        <dbReference type="Rhea" id="RHEA:12645"/>
        <dbReference type="Rhea" id="RHEA-COMP:10000"/>
        <dbReference type="Rhea" id="RHEA-COMP:10001"/>
        <dbReference type="ChEBI" id="CHEBI:15378"/>
        <dbReference type="ChEBI" id="CHEBI:16526"/>
        <dbReference type="ChEBI" id="CHEBI:17640"/>
        <dbReference type="ChEBI" id="CHEBI:33737"/>
        <dbReference type="ChEBI" id="CHEBI:33738"/>
        <dbReference type="ChEBI" id="CHEBI:57271"/>
        <dbReference type="ChEBI" id="CHEBI:57287"/>
        <dbReference type="EC" id="1.2.7.8"/>
    </reaction>
</comment>
<dbReference type="Proteomes" id="UP000060778">
    <property type="component" value="Chromosome"/>
</dbReference>
<organism evidence="18 19">
    <name type="scientific">Ignicoccus islandicus DSM 13165</name>
    <dbReference type="NCBI Taxonomy" id="940295"/>
    <lineage>
        <taxon>Archaea</taxon>
        <taxon>Thermoproteota</taxon>
        <taxon>Thermoprotei</taxon>
        <taxon>Desulfurococcales</taxon>
        <taxon>Desulfurococcaceae</taxon>
        <taxon>Ignicoccus</taxon>
    </lineage>
</organism>
<dbReference type="InterPro" id="IPR029061">
    <property type="entry name" value="THDP-binding"/>
</dbReference>
<feature type="domain" description="4Fe-4S ferredoxin-type" evidence="17">
    <location>
        <begin position="569"/>
        <end position="598"/>
    </location>
</feature>
<evidence type="ECO:0000256" key="16">
    <source>
        <dbReference type="PIRSR" id="PIRSR006439-50"/>
    </source>
</evidence>
<dbReference type="InterPro" id="IPR002880">
    <property type="entry name" value="Pyrv_Fd/Flavodoxin_OxRdtase_N"/>
</dbReference>
<dbReference type="Pfam" id="PF00037">
    <property type="entry name" value="Fer4"/>
    <property type="match status" value="1"/>
</dbReference>
<evidence type="ECO:0000256" key="8">
    <source>
        <dbReference type="ARBA" id="ARBA00022982"/>
    </source>
</evidence>
<dbReference type="InterPro" id="IPR009014">
    <property type="entry name" value="Transketo_C/PFOR_II"/>
</dbReference>
<dbReference type="CDD" id="cd07034">
    <property type="entry name" value="TPP_PYR_PFOR_IOR-alpha_like"/>
    <property type="match status" value="1"/>
</dbReference>
<evidence type="ECO:0000256" key="10">
    <source>
        <dbReference type="ARBA" id="ARBA00023004"/>
    </source>
</evidence>
<dbReference type="GO" id="GO:0046872">
    <property type="term" value="F:metal ion binding"/>
    <property type="evidence" value="ECO:0007669"/>
    <property type="project" value="UniProtKB-UniRule"/>
</dbReference>
<sequence length="642" mass="70942">MPKYQEVIEEAGRTKVMLGNAAIARGFLEAGLQYAASYPGTPSTEITEALEYASSKLGWPYVEWSVNEKVALESAAGAALVGLRAFSGMKHVGLNVAADPFFSIAYLGIEGALVVVSADDPWMWSSQNEQDNRIYGVHAYVPVIEPRGAQEAKEAAKLSLDWSARFKRPILLRITTRIAHTRVPISLGSLRKHENVPFFQKNPKRYTLVPEFAREHRIRLLEDWEKIRKEFSDFPLNTIEMSGSVAVVASGIGYRYAKEAIKELEADVTVFGVSTPVPMPSKFLEKLTEYDEIIVIEEGEPVVEGQIRSHLQARDSNARVYGKMDGSLRVYGELDLSEVRELIGRVLNIKVEKRRTEIIQLNIPPRPPVLCAGCPYRSYFYALKRVINRNRVNPIYSGDIGCYSLGISPPFEVQDIILDMGASISAGGGIAKAFEGDPKTVVVSIIGDSTFFHSGVESLINVVYNQIPLLVIILDNFTTAMTGHQPHPGIGGFVGKRERKRIDIEGVIRGIGVEEVEVVDAFDIRNSEEGTEKALKYVLEHRKPAVVVARGACALVALAEARRSGVDVPKYVVDESKCTACGICYTAFNCPAILKKEDGKAWIDPSLCIGCGQCEQVCPFGAFVPTFKNERWDQLLRTAKPR</sequence>
<comment type="cofactor">
    <cofactor evidence="15 16">
        <name>[4Fe-4S] cluster</name>
        <dbReference type="ChEBI" id="CHEBI:49883"/>
    </cofactor>
    <text evidence="15 16">Binds 2 [4Fe-4S] clusters. In this family the first cluster has a non-standard and varying [4Fe-4S] binding motif CX(2)CX(2)CX(4-5)CP.</text>
</comment>
<dbReference type="InterPro" id="IPR011766">
    <property type="entry name" value="TPP_enzyme_TPP-bd"/>
</dbReference>
<dbReference type="GO" id="GO:0030976">
    <property type="term" value="F:thiamine pyrophosphate binding"/>
    <property type="evidence" value="ECO:0007669"/>
    <property type="project" value="InterPro"/>
</dbReference>
<evidence type="ECO:0000313" key="18">
    <source>
        <dbReference type="EMBL" id="ALU11576.1"/>
    </source>
</evidence>
<evidence type="ECO:0000256" key="5">
    <source>
        <dbReference type="ARBA" id="ARBA00022448"/>
    </source>
</evidence>
<feature type="binding site" evidence="16">
    <location>
        <position position="581"/>
    </location>
    <ligand>
        <name>[4Fe-4S] cluster</name>
        <dbReference type="ChEBI" id="CHEBI:49883"/>
        <label>1</label>
    </ligand>
</feature>
<dbReference type="InterPro" id="IPR045025">
    <property type="entry name" value="HACL1-like"/>
</dbReference>
<dbReference type="NCBIfam" id="TIGR03336">
    <property type="entry name" value="IOR_alpha"/>
    <property type="match status" value="1"/>
</dbReference>
<dbReference type="OrthoDB" id="19071at2157"/>
<feature type="binding site" evidence="16">
    <location>
        <position position="608"/>
    </location>
    <ligand>
        <name>[4Fe-4S] cluster</name>
        <dbReference type="ChEBI" id="CHEBI:49883"/>
        <label>2</label>
    </ligand>
</feature>
<evidence type="ECO:0000256" key="6">
    <source>
        <dbReference type="ARBA" id="ARBA00022485"/>
    </source>
</evidence>
<evidence type="ECO:0000256" key="12">
    <source>
        <dbReference type="ARBA" id="ARBA00030514"/>
    </source>
</evidence>
<evidence type="ECO:0000256" key="15">
    <source>
        <dbReference type="PIRNR" id="PIRNR006439"/>
    </source>
</evidence>
<dbReference type="PATRIC" id="fig|940295.4.peg.519"/>
<keyword evidence="7 15" id="KW-0479">Metal-binding</keyword>
<dbReference type="AlphaFoldDB" id="A0A0U3F667"/>
<dbReference type="Gene3D" id="3.40.50.970">
    <property type="match status" value="2"/>
</dbReference>
<evidence type="ECO:0000256" key="3">
    <source>
        <dbReference type="ARBA" id="ARBA00011631"/>
    </source>
</evidence>
<dbReference type="PANTHER" id="PTHR43710:SF7">
    <property type="entry name" value="INDOLEPYRUVATE OXIDOREDUCTASE SUBUNIT IORA"/>
    <property type="match status" value="1"/>
</dbReference>
<keyword evidence="6 15" id="KW-0004">4Fe-4S</keyword>
<dbReference type="GO" id="GO:0043805">
    <property type="term" value="F:indolepyruvate ferredoxin oxidoreductase activity"/>
    <property type="evidence" value="ECO:0007669"/>
    <property type="project" value="UniProtKB-UniRule"/>
</dbReference>
<evidence type="ECO:0000256" key="2">
    <source>
        <dbReference type="ARBA" id="ARBA00011238"/>
    </source>
</evidence>
<evidence type="ECO:0000256" key="11">
    <source>
        <dbReference type="ARBA" id="ARBA00023014"/>
    </source>
</evidence>
<reference evidence="18 19" key="1">
    <citation type="submission" date="2013-11" db="EMBL/GenBank/DDBJ databases">
        <title>Comparative genomics of Ignicoccus.</title>
        <authorList>
            <person name="Podar M."/>
        </authorList>
    </citation>
    <scope>NUCLEOTIDE SEQUENCE [LARGE SCALE GENOMIC DNA]</scope>
    <source>
        <strain evidence="18 19">DSM 13165</strain>
    </source>
</reference>
<keyword evidence="10 15" id="KW-0408">Iron</keyword>
<keyword evidence="8 15" id="KW-0249">Electron transport</keyword>
<feature type="binding site" evidence="16">
    <location>
        <position position="578"/>
    </location>
    <ligand>
        <name>[4Fe-4S] cluster</name>
        <dbReference type="ChEBI" id="CHEBI:49883"/>
        <label>1</label>
    </ligand>
</feature>
<comment type="subunit">
    <text evidence="2 15">Heterodimer of the IorA and IorB subunits.</text>
</comment>
<feature type="binding site" evidence="16">
    <location>
        <position position="614"/>
    </location>
    <ligand>
        <name>[4Fe-4S] cluster</name>
        <dbReference type="ChEBI" id="CHEBI:49883"/>
        <label>2</label>
    </ligand>
</feature>
<dbReference type="InterPro" id="IPR017900">
    <property type="entry name" value="4Fe4S_Fe_S_CS"/>
</dbReference>
<dbReference type="SUPFAM" id="SSF52922">
    <property type="entry name" value="TK C-terminal domain-like"/>
    <property type="match status" value="1"/>
</dbReference>
<evidence type="ECO:0000259" key="17">
    <source>
        <dbReference type="PROSITE" id="PS51379"/>
    </source>
</evidence>
<dbReference type="PROSITE" id="PS51379">
    <property type="entry name" value="4FE4S_FER_2"/>
    <property type="match status" value="2"/>
</dbReference>
<dbReference type="PANTHER" id="PTHR43710">
    <property type="entry name" value="2-HYDROXYACYL-COA LYASE"/>
    <property type="match status" value="1"/>
</dbReference>
<dbReference type="SUPFAM" id="SSF52518">
    <property type="entry name" value="Thiamin diphosphate-binding fold (THDP-binding)"/>
    <property type="match status" value="2"/>
</dbReference>
<gene>
    <name evidence="18" type="ORF">EYM_02665</name>
</gene>
<dbReference type="FunFam" id="3.40.50.970:FF:000039">
    <property type="entry name" value="Indolepyruvate oxidoreductase subunit IorA"/>
    <property type="match status" value="1"/>
</dbReference>
<dbReference type="RefSeq" id="WP_217221091.1">
    <property type="nucleotide sequence ID" value="NZ_CP006867.1"/>
</dbReference>
<comment type="subunit">
    <text evidence="3">Heterodimer composed of an alpha and a beta subunit.</text>
</comment>
<dbReference type="GO" id="GO:0018491">
    <property type="term" value="F:2-oxobutyrate synthase activity"/>
    <property type="evidence" value="ECO:0007669"/>
    <property type="project" value="UniProtKB-ARBA"/>
</dbReference>
<dbReference type="Gene3D" id="3.30.70.20">
    <property type="match status" value="1"/>
</dbReference>
<evidence type="ECO:0000256" key="13">
    <source>
        <dbReference type="ARBA" id="ARBA00048332"/>
    </source>
</evidence>
<name>A0A0U3F667_9CREN</name>
<evidence type="ECO:0000256" key="7">
    <source>
        <dbReference type="ARBA" id="ARBA00022723"/>
    </source>
</evidence>
<keyword evidence="9 15" id="KW-0560">Oxidoreductase</keyword>
<dbReference type="GO" id="GO:0019164">
    <property type="term" value="F:pyruvate synthase activity"/>
    <property type="evidence" value="ECO:0007669"/>
    <property type="project" value="UniProtKB-ARBA"/>
</dbReference>